<dbReference type="EMBL" id="MK977699">
    <property type="protein sequence ID" value="QDF19192.1"/>
    <property type="molecule type" value="Genomic_DNA"/>
</dbReference>
<organism evidence="1 2">
    <name type="scientific">Gordonia Phage Lollipop1437</name>
    <dbReference type="NCBI Taxonomy" id="2588505"/>
    <lineage>
        <taxon>Viruses</taxon>
        <taxon>Duplodnaviria</taxon>
        <taxon>Heunggongvirae</taxon>
        <taxon>Uroviricota</taxon>
        <taxon>Caudoviricetes</taxon>
        <taxon>Zierdtviridae</taxon>
        <taxon>Emilbogenvirinae</taxon>
        <taxon>Skysandvirus</taxon>
        <taxon>Skysandvirus lollipop1437</taxon>
    </lineage>
</organism>
<name>A0A4Y6EL43_9CAUD</name>
<dbReference type="RefSeq" id="YP_010103195.1">
    <property type="nucleotide sequence ID" value="NC_055806.1"/>
</dbReference>
<sequence>MRATERRALRAITADALTGVVRIPDHSPAYWSALATLHTARAHRRAITTTTTKGPNR</sequence>
<protein>
    <submittedName>
        <fullName evidence="1">Uncharacterized protein</fullName>
    </submittedName>
</protein>
<evidence type="ECO:0000313" key="1">
    <source>
        <dbReference type="EMBL" id="QDF19192.1"/>
    </source>
</evidence>
<dbReference type="KEGG" id="vg:65121051"/>
<dbReference type="Proteomes" id="UP000317864">
    <property type="component" value="Segment"/>
</dbReference>
<gene>
    <name evidence="1" type="primary">88</name>
    <name evidence="1" type="ORF">SEA_LOLLIPOP1437_88</name>
</gene>
<evidence type="ECO:0000313" key="2">
    <source>
        <dbReference type="Proteomes" id="UP000317864"/>
    </source>
</evidence>
<dbReference type="GeneID" id="65121051"/>
<accession>A0A4Y6EL43</accession>
<reference evidence="1 2" key="1">
    <citation type="submission" date="2019-05" db="EMBL/GenBank/DDBJ databases">
        <authorList>
            <person name="Feith S.L."/>
            <person name="Clifford K.A."/>
            <person name="Elmore F.L."/>
            <person name="Knight M.S."/>
            <person name="Le K."/>
            <person name="Lobaina D."/>
            <person name="Nougues D."/>
            <person name="Salama A."/>
            <person name="Stoeber S.D."/>
            <person name="Sweeney K.J."/>
            <person name="Truong T.G."/>
            <person name="Alvaro L.E."/>
            <person name="Isern S."/>
            <person name="Michael S.F."/>
            <person name="Monti D.L."/>
            <person name="Garlena R.A."/>
            <person name="Russell D.A."/>
            <person name="Pope W.H."/>
            <person name="Jacobs-Sera D."/>
            <person name="Hatfull G.F."/>
        </authorList>
    </citation>
    <scope>NUCLEOTIDE SEQUENCE [LARGE SCALE GENOMIC DNA]</scope>
</reference>
<proteinExistence type="predicted"/>
<keyword evidence="2" id="KW-1185">Reference proteome</keyword>